<evidence type="ECO:0000313" key="9">
    <source>
        <dbReference type="EMBL" id="TWT87143.1"/>
    </source>
</evidence>
<gene>
    <name evidence="8 9" type="primary">ectC</name>
    <name evidence="9" type="ORF">Mal64_26780</name>
</gene>
<comment type="catalytic activity">
    <reaction evidence="7 8">
        <text>(2S)-4-acetamido-2-aminobutanoate = L-ectoine + H2O</text>
        <dbReference type="Rhea" id="RHEA:17281"/>
        <dbReference type="ChEBI" id="CHEBI:15377"/>
        <dbReference type="ChEBI" id="CHEBI:58515"/>
        <dbReference type="ChEBI" id="CHEBI:58929"/>
        <dbReference type="EC" id="4.2.1.108"/>
    </reaction>
</comment>
<organism evidence="9 10">
    <name type="scientific">Pseudobythopirellula maris</name>
    <dbReference type="NCBI Taxonomy" id="2527991"/>
    <lineage>
        <taxon>Bacteria</taxon>
        <taxon>Pseudomonadati</taxon>
        <taxon>Planctomycetota</taxon>
        <taxon>Planctomycetia</taxon>
        <taxon>Pirellulales</taxon>
        <taxon>Lacipirellulaceae</taxon>
        <taxon>Pseudobythopirellula</taxon>
    </lineage>
</organism>
<dbReference type="OrthoDB" id="4406415at2"/>
<dbReference type="InterPro" id="IPR014710">
    <property type="entry name" value="RmlC-like_jellyroll"/>
</dbReference>
<evidence type="ECO:0000256" key="3">
    <source>
        <dbReference type="ARBA" id="ARBA00013192"/>
    </source>
</evidence>
<keyword evidence="5 8" id="KW-0456">Lyase</keyword>
<dbReference type="RefSeq" id="WP_146401024.1">
    <property type="nucleotide sequence ID" value="NZ_SJPQ01000003.1"/>
</dbReference>
<accession>A0A5C5ZL35</accession>
<comment type="function">
    <text evidence="8">Catalyzes the circularization of gamma-N-acetyl-alpha,gamma-diaminobutyric acid (ADABA) to ectoine (1,4,5,6-tetrahydro-2-methyl-4-pyrimidine carboxylic acid), which is an excellent osmoprotectant.</text>
</comment>
<dbReference type="EC" id="4.2.1.108" evidence="3 8"/>
<evidence type="ECO:0000256" key="5">
    <source>
        <dbReference type="ARBA" id="ARBA00023239"/>
    </source>
</evidence>
<keyword evidence="10" id="KW-1185">Reference proteome</keyword>
<evidence type="ECO:0000256" key="2">
    <source>
        <dbReference type="ARBA" id="ARBA00009637"/>
    </source>
</evidence>
<dbReference type="NCBIfam" id="NF009806">
    <property type="entry name" value="PRK13290.1"/>
    <property type="match status" value="1"/>
</dbReference>
<evidence type="ECO:0000256" key="6">
    <source>
        <dbReference type="ARBA" id="ARBA00033271"/>
    </source>
</evidence>
<dbReference type="SUPFAM" id="SSF51182">
    <property type="entry name" value="RmlC-like cupins"/>
    <property type="match status" value="1"/>
</dbReference>
<dbReference type="Pfam" id="PF06339">
    <property type="entry name" value="Ectoine_synth"/>
    <property type="match status" value="1"/>
</dbReference>
<dbReference type="AlphaFoldDB" id="A0A5C5ZL35"/>
<evidence type="ECO:0000256" key="4">
    <source>
        <dbReference type="ARBA" id="ARBA00019707"/>
    </source>
</evidence>
<dbReference type="Proteomes" id="UP000315440">
    <property type="component" value="Unassembled WGS sequence"/>
</dbReference>
<dbReference type="EMBL" id="SJPQ01000003">
    <property type="protein sequence ID" value="TWT87143.1"/>
    <property type="molecule type" value="Genomic_DNA"/>
</dbReference>
<dbReference type="InterPro" id="IPR011051">
    <property type="entry name" value="RmlC_Cupin_sf"/>
</dbReference>
<evidence type="ECO:0000256" key="7">
    <source>
        <dbReference type="ARBA" id="ARBA00048714"/>
    </source>
</evidence>
<dbReference type="InterPro" id="IPR010462">
    <property type="entry name" value="Ectoine_synth"/>
</dbReference>
<dbReference type="GO" id="GO:0019491">
    <property type="term" value="P:ectoine biosynthetic process"/>
    <property type="evidence" value="ECO:0007669"/>
    <property type="project" value="UniProtKB-UniRule"/>
</dbReference>
<comment type="pathway">
    <text evidence="1 8">Amine and polyamine biosynthesis; ectoine biosynthesis; L-ectoine from L-aspartate 4-semialdehyde: step 3/3.</text>
</comment>
<protein>
    <recommendedName>
        <fullName evidence="4 8">L-ectoine synthase</fullName>
        <ecNumber evidence="3 8">4.2.1.108</ecNumber>
    </recommendedName>
    <alternativeName>
        <fullName evidence="6 8">N-acetyldiaminobutyrate dehydratase</fullName>
    </alternativeName>
</protein>
<dbReference type="CDD" id="cd06978">
    <property type="entry name" value="cupin_EctC"/>
    <property type="match status" value="1"/>
</dbReference>
<sequence>MIVRSLEELKDAGRVVSDTGWTSRRLLLADDGMGFSVHDTEIDEGAKLELHYQNHLESVYVIEGTGHITDLATGEKHPLQPGTVYALDQNDKHILVAETKLRTVCVFNPPLVGPESHDENGAYPLLTAETAAS</sequence>
<proteinExistence type="inferred from homology"/>
<comment type="similarity">
    <text evidence="2 8">Belongs to the ectoine synthase family.</text>
</comment>
<name>A0A5C5ZL35_9BACT</name>
<dbReference type="Gene3D" id="2.60.120.10">
    <property type="entry name" value="Jelly Rolls"/>
    <property type="match status" value="1"/>
</dbReference>
<dbReference type="UniPathway" id="UPA00067">
    <property type="reaction ID" value="UER00123"/>
</dbReference>
<evidence type="ECO:0000256" key="1">
    <source>
        <dbReference type="ARBA" id="ARBA00005181"/>
    </source>
</evidence>
<evidence type="ECO:0000313" key="10">
    <source>
        <dbReference type="Proteomes" id="UP000315440"/>
    </source>
</evidence>
<reference evidence="9 10" key="1">
    <citation type="submission" date="2019-02" db="EMBL/GenBank/DDBJ databases">
        <title>Deep-cultivation of Planctomycetes and their phenomic and genomic characterization uncovers novel biology.</title>
        <authorList>
            <person name="Wiegand S."/>
            <person name="Jogler M."/>
            <person name="Boedeker C."/>
            <person name="Pinto D."/>
            <person name="Vollmers J."/>
            <person name="Rivas-Marin E."/>
            <person name="Kohn T."/>
            <person name="Peeters S.H."/>
            <person name="Heuer A."/>
            <person name="Rast P."/>
            <person name="Oberbeckmann S."/>
            <person name="Bunk B."/>
            <person name="Jeske O."/>
            <person name="Meyerdierks A."/>
            <person name="Storesund J.E."/>
            <person name="Kallscheuer N."/>
            <person name="Luecker S."/>
            <person name="Lage O.M."/>
            <person name="Pohl T."/>
            <person name="Merkel B.J."/>
            <person name="Hornburger P."/>
            <person name="Mueller R.-W."/>
            <person name="Bruemmer F."/>
            <person name="Labrenz M."/>
            <person name="Spormann A.M."/>
            <person name="Op Den Camp H."/>
            <person name="Overmann J."/>
            <person name="Amann R."/>
            <person name="Jetten M.S.M."/>
            <person name="Mascher T."/>
            <person name="Medema M.H."/>
            <person name="Devos D.P."/>
            <person name="Kaster A.-K."/>
            <person name="Ovreas L."/>
            <person name="Rohde M."/>
            <person name="Galperin M.Y."/>
            <person name="Jogler C."/>
        </authorList>
    </citation>
    <scope>NUCLEOTIDE SEQUENCE [LARGE SCALE GENOMIC DNA]</scope>
    <source>
        <strain evidence="9 10">Mal64</strain>
    </source>
</reference>
<dbReference type="HAMAP" id="MF_01255">
    <property type="entry name" value="Ectoine_synth"/>
    <property type="match status" value="1"/>
</dbReference>
<dbReference type="PANTHER" id="PTHR39289:SF1">
    <property type="entry name" value="L-ECTOINE SYNTHASE"/>
    <property type="match status" value="1"/>
</dbReference>
<comment type="caution">
    <text evidence="9">The sequence shown here is derived from an EMBL/GenBank/DDBJ whole genome shotgun (WGS) entry which is preliminary data.</text>
</comment>
<dbReference type="PANTHER" id="PTHR39289">
    <property type="match status" value="1"/>
</dbReference>
<evidence type="ECO:0000256" key="8">
    <source>
        <dbReference type="HAMAP-Rule" id="MF_01255"/>
    </source>
</evidence>
<dbReference type="GO" id="GO:0033990">
    <property type="term" value="F:ectoine synthase activity"/>
    <property type="evidence" value="ECO:0007669"/>
    <property type="project" value="UniProtKB-EC"/>
</dbReference>